<dbReference type="GeneID" id="24564718"/>
<organism evidence="2 3">
    <name type="scientific">Babesia bigemina</name>
    <dbReference type="NCBI Taxonomy" id="5866"/>
    <lineage>
        <taxon>Eukaryota</taxon>
        <taxon>Sar</taxon>
        <taxon>Alveolata</taxon>
        <taxon>Apicomplexa</taxon>
        <taxon>Aconoidasida</taxon>
        <taxon>Piroplasmida</taxon>
        <taxon>Babesiidae</taxon>
        <taxon>Babesia</taxon>
    </lineage>
</organism>
<dbReference type="EMBL" id="LK391709">
    <property type="protein sequence ID" value="CDR96177.1"/>
    <property type="molecule type" value="Genomic_DNA"/>
</dbReference>
<reference evidence="3" key="1">
    <citation type="journal article" date="2014" name="Nucleic Acids Res.">
        <title>The evolutionary dynamics of variant antigen genes in Babesia reveal a history of genomic innovation underlying host-parasite interaction.</title>
        <authorList>
            <person name="Jackson A.P."/>
            <person name="Otto T.D."/>
            <person name="Darby A."/>
            <person name="Ramaprasad A."/>
            <person name="Xia D."/>
            <person name="Echaide I.E."/>
            <person name="Farber M."/>
            <person name="Gahlot S."/>
            <person name="Gamble J."/>
            <person name="Gupta D."/>
            <person name="Gupta Y."/>
            <person name="Jackson L."/>
            <person name="Malandrin L."/>
            <person name="Malas T.B."/>
            <person name="Moussa E."/>
            <person name="Nair M."/>
            <person name="Reid A.J."/>
            <person name="Sanders M."/>
            <person name="Sharma J."/>
            <person name="Tracey A."/>
            <person name="Quail M.A."/>
            <person name="Weir W."/>
            <person name="Wastling J.M."/>
            <person name="Hall N."/>
            <person name="Willadsen P."/>
            <person name="Lingelbach K."/>
            <person name="Shiels B."/>
            <person name="Tait A."/>
            <person name="Berriman M."/>
            <person name="Allred D.R."/>
            <person name="Pain A."/>
        </authorList>
    </citation>
    <scope>NUCLEOTIDE SEQUENCE [LARGE SCALE GENOMIC DNA]</scope>
    <source>
        <strain evidence="3">Bond</strain>
    </source>
</reference>
<keyword evidence="2" id="KW-0418">Kinase</keyword>
<feature type="region of interest" description="Disordered" evidence="1">
    <location>
        <begin position="333"/>
        <end position="360"/>
    </location>
</feature>
<feature type="compositionally biased region" description="Acidic residues" evidence="1">
    <location>
        <begin position="333"/>
        <end position="357"/>
    </location>
</feature>
<accession>A0A061D862</accession>
<dbReference type="AlphaFoldDB" id="A0A061D862"/>
<dbReference type="OrthoDB" id="627829at2759"/>
<dbReference type="VEuPathDB" id="PiroplasmaDB:BBBOND_0300820"/>
<evidence type="ECO:0000256" key="1">
    <source>
        <dbReference type="SAM" id="MobiDB-lite"/>
    </source>
</evidence>
<dbReference type="Proteomes" id="UP000033188">
    <property type="component" value="Chromosome 3"/>
</dbReference>
<dbReference type="KEGG" id="bbig:BBBOND_0300820"/>
<protein>
    <submittedName>
        <fullName evidence="2">Probable serine/threonine-protein kinase kinX</fullName>
    </submittedName>
</protein>
<evidence type="ECO:0000313" key="2">
    <source>
        <dbReference type="EMBL" id="CDR96177.1"/>
    </source>
</evidence>
<proteinExistence type="predicted"/>
<dbReference type="RefSeq" id="XP_012768363.1">
    <property type="nucleotide sequence ID" value="XM_012912909.1"/>
</dbReference>
<name>A0A061D862_BABBI</name>
<dbReference type="GO" id="GO:0016301">
    <property type="term" value="F:kinase activity"/>
    <property type="evidence" value="ECO:0007669"/>
    <property type="project" value="UniProtKB-KW"/>
</dbReference>
<evidence type="ECO:0000313" key="3">
    <source>
        <dbReference type="Proteomes" id="UP000033188"/>
    </source>
</evidence>
<keyword evidence="2" id="KW-0808">Transferase</keyword>
<keyword evidence="3" id="KW-1185">Reference proteome</keyword>
<gene>
    <name evidence="2" type="ORF">BBBOND_0300820</name>
</gene>
<sequence>MVFNSLTELPRNFREGIDWLVALKGSDAEKNLAAISDAVLNFLRDNSVCYDDIPAFQKLKLITKEFLEQEGLKDRRAVKMILDRFNTPTHKKRDFFSTFSHPIDEDDDDNGIKTWGITAENIVERIAKSVKGCDKFLAEVKIPGKYMSAYSSGATWSNSCTQKPADCAAVFVGITPMLYAGLMSLWDATDADDFRLFPSKAKKNLGDLLNALRYAKPECSSSLSRSDVVNALSGIGIEELDTLMELADFWITQGSENEEAVEDMETEVSADVEEIIEPVNAAESVNALKAEETVNDIEAEETVDEVEAEETVDEVEAEETVDEVEAEETVDEVEAEETVDEVEAEETVDEVEAEETVDEVKVEEPVKDVKAASVKPRVQYVKPVKPRKFYMGSRGVYGIPGVDINMGLLHAWNTKKYHNKRPQISTAAATGNFQCPGAPTVANLDAASPI</sequence>